<dbReference type="Pfam" id="PF19498">
    <property type="entry name" value="DUF6033"/>
    <property type="match status" value="1"/>
</dbReference>
<dbReference type="InterPro" id="IPR046097">
    <property type="entry name" value="DUF6033"/>
</dbReference>
<evidence type="ECO:0000313" key="1">
    <source>
        <dbReference type="EMBL" id="MBC2396258.1"/>
    </source>
</evidence>
<evidence type="ECO:0000313" key="2">
    <source>
        <dbReference type="Proteomes" id="UP000563151"/>
    </source>
</evidence>
<dbReference type="EMBL" id="JAAZWO010000001">
    <property type="protein sequence ID" value="MBC2396258.1"/>
    <property type="molecule type" value="Genomic_DNA"/>
</dbReference>
<keyword evidence="2" id="KW-1185">Reference proteome</keyword>
<organism evidence="1 2">
    <name type="scientific">Clostridium tetanomorphum</name>
    <dbReference type="NCBI Taxonomy" id="1553"/>
    <lineage>
        <taxon>Bacteria</taxon>
        <taxon>Bacillati</taxon>
        <taxon>Bacillota</taxon>
        <taxon>Clostridia</taxon>
        <taxon>Eubacteriales</taxon>
        <taxon>Clostridiaceae</taxon>
        <taxon>Clostridium</taxon>
    </lineage>
</organism>
<dbReference type="AlphaFoldDB" id="A0A923E9G8"/>
<dbReference type="Proteomes" id="UP000563151">
    <property type="component" value="Unassembled WGS sequence"/>
</dbReference>
<gene>
    <name evidence="1" type="ORF">HGG79_00495</name>
</gene>
<name>A0A923E9G8_CLOTT</name>
<sequence>MKVGNGYNSYYTQTINKSINGSDKAAVNSKSIIDKPDKTVSKEEYFKNLCNEHPNVNINMSDSYLFRKNEAVTFNVSPKLIEKSMRDPKAAANLNRLLDLAPSFPQYLSMHKYMPDGREVTKVSFVIDENGGVSCDCEYKKNKSKNTDEESYIEKLLKKKLKALTEERAKMSKQQKLYYNNTTKVDDIINFSFLDTKI</sequence>
<dbReference type="RefSeq" id="WP_173702711.1">
    <property type="nucleotide sequence ID" value="NZ_JABSWD010000001.1"/>
</dbReference>
<proteinExistence type="predicted"/>
<reference evidence="1 2" key="1">
    <citation type="submission" date="2020-04" db="EMBL/GenBank/DDBJ databases">
        <title>Genomic insights into acetone-butanol-ethanol (ABE) fermentation by sequencing solventogenic clostridia strains.</title>
        <authorList>
            <person name="Brown S."/>
        </authorList>
    </citation>
    <scope>NUCLEOTIDE SEQUENCE [LARGE SCALE GENOMIC DNA]</scope>
    <source>
        <strain evidence="1 2">DJ011</strain>
    </source>
</reference>
<protein>
    <submittedName>
        <fullName evidence="1">Uncharacterized protein</fullName>
    </submittedName>
</protein>
<comment type="caution">
    <text evidence="1">The sequence shown here is derived from an EMBL/GenBank/DDBJ whole genome shotgun (WGS) entry which is preliminary data.</text>
</comment>
<accession>A0A923E9G8</accession>